<dbReference type="Gene3D" id="1.20.1270.60">
    <property type="entry name" value="Arfaptin homology (AH) domain/BAR domain"/>
    <property type="match status" value="1"/>
</dbReference>
<keyword evidence="5" id="KW-0040">ANK repeat</keyword>
<keyword evidence="4" id="KW-0862">Zinc</keyword>
<dbReference type="InterPro" id="IPR001164">
    <property type="entry name" value="ArfGAP_dom"/>
</dbReference>
<evidence type="ECO:0000256" key="7">
    <source>
        <dbReference type="SAM" id="MobiDB-lite"/>
    </source>
</evidence>
<feature type="region of interest" description="Disordered" evidence="7">
    <location>
        <begin position="391"/>
        <end position="428"/>
    </location>
</feature>
<evidence type="ECO:0000256" key="3">
    <source>
        <dbReference type="ARBA" id="ARBA00022771"/>
    </source>
</evidence>
<evidence type="ECO:0000259" key="9">
    <source>
        <dbReference type="PROSITE" id="PS50115"/>
    </source>
</evidence>
<evidence type="ECO:0000256" key="1">
    <source>
        <dbReference type="ARBA" id="ARBA00022468"/>
    </source>
</evidence>
<feature type="region of interest" description="Disordered" evidence="7">
    <location>
        <begin position="701"/>
        <end position="792"/>
    </location>
</feature>
<dbReference type="InterPro" id="IPR037278">
    <property type="entry name" value="ARFGAP/RecO"/>
</dbReference>
<dbReference type="InterPro" id="IPR011993">
    <property type="entry name" value="PH-like_dom_sf"/>
</dbReference>
<dbReference type="InterPro" id="IPR001849">
    <property type="entry name" value="PH_domain"/>
</dbReference>
<evidence type="ECO:0000256" key="4">
    <source>
        <dbReference type="ARBA" id="ARBA00022833"/>
    </source>
</evidence>
<dbReference type="AlphaFoldDB" id="L8H8E0"/>
<dbReference type="PRINTS" id="PR00405">
    <property type="entry name" value="REVINTRACTNG"/>
</dbReference>
<dbReference type="Pfam" id="PF12796">
    <property type="entry name" value="Ank_2"/>
    <property type="match status" value="1"/>
</dbReference>
<dbReference type="Gene3D" id="2.30.29.30">
    <property type="entry name" value="Pleckstrin-homology domain (PH domain)/Phosphotyrosine-binding domain (PTB)"/>
    <property type="match status" value="1"/>
</dbReference>
<keyword evidence="3 6" id="KW-0863">Zinc-finger</keyword>
<dbReference type="CDD" id="cd08204">
    <property type="entry name" value="ArfGap"/>
    <property type="match status" value="1"/>
</dbReference>
<dbReference type="Gene3D" id="1.25.40.20">
    <property type="entry name" value="Ankyrin repeat-containing domain"/>
    <property type="match status" value="1"/>
</dbReference>
<evidence type="ECO:0000259" key="8">
    <source>
        <dbReference type="PROSITE" id="PS50003"/>
    </source>
</evidence>
<dbReference type="Gene3D" id="1.10.220.150">
    <property type="entry name" value="Arf GTPase activating protein"/>
    <property type="match status" value="1"/>
</dbReference>
<dbReference type="PROSITE" id="PS50088">
    <property type="entry name" value="ANK_REPEAT"/>
    <property type="match status" value="2"/>
</dbReference>
<feature type="repeat" description="ANK" evidence="5">
    <location>
        <begin position="615"/>
        <end position="647"/>
    </location>
</feature>
<dbReference type="PROSITE" id="PS50297">
    <property type="entry name" value="ANK_REP_REGION"/>
    <property type="match status" value="1"/>
</dbReference>
<feature type="domain" description="PH" evidence="8">
    <location>
        <begin position="276"/>
        <end position="373"/>
    </location>
</feature>
<dbReference type="FunFam" id="1.10.220.150:FF:000009">
    <property type="entry name" value="stromal membrane-associated protein 1 isoform X1"/>
    <property type="match status" value="1"/>
</dbReference>
<dbReference type="GO" id="GO:0008270">
    <property type="term" value="F:zinc ion binding"/>
    <property type="evidence" value="ECO:0007669"/>
    <property type="project" value="UniProtKB-KW"/>
</dbReference>
<evidence type="ECO:0000313" key="10">
    <source>
        <dbReference type="EMBL" id="ELR21769.1"/>
    </source>
</evidence>
<name>L8H8E0_ACACF</name>
<evidence type="ECO:0000256" key="6">
    <source>
        <dbReference type="PROSITE-ProRule" id="PRU00288"/>
    </source>
</evidence>
<feature type="compositionally biased region" description="Low complexity" evidence="7">
    <location>
        <begin position="743"/>
        <end position="764"/>
    </location>
</feature>
<dbReference type="PROSITE" id="PS50115">
    <property type="entry name" value="ARFGAP"/>
    <property type="match status" value="1"/>
</dbReference>
<dbReference type="KEGG" id="acan:ACA1_385460"/>
<dbReference type="SUPFAM" id="SSF50729">
    <property type="entry name" value="PH domain-like"/>
    <property type="match status" value="1"/>
</dbReference>
<dbReference type="SUPFAM" id="SSF48403">
    <property type="entry name" value="Ankyrin repeat"/>
    <property type="match status" value="1"/>
</dbReference>
<feature type="compositionally biased region" description="Polar residues" evidence="7">
    <location>
        <begin position="765"/>
        <end position="782"/>
    </location>
</feature>
<dbReference type="Proteomes" id="UP000011083">
    <property type="component" value="Unassembled WGS sequence"/>
</dbReference>
<evidence type="ECO:0000256" key="5">
    <source>
        <dbReference type="PROSITE-ProRule" id="PRU00023"/>
    </source>
</evidence>
<dbReference type="InterPro" id="IPR027267">
    <property type="entry name" value="AH/BAR_dom_sf"/>
</dbReference>
<dbReference type="InterPro" id="IPR004148">
    <property type="entry name" value="BAR_dom"/>
</dbReference>
<dbReference type="SUPFAM" id="SSF57863">
    <property type="entry name" value="ArfGap/RecO-like zinc finger"/>
    <property type="match status" value="1"/>
</dbReference>
<keyword evidence="2" id="KW-0479">Metal-binding</keyword>
<feature type="repeat" description="ANK" evidence="5">
    <location>
        <begin position="582"/>
        <end position="614"/>
    </location>
</feature>
<evidence type="ECO:0000313" key="11">
    <source>
        <dbReference type="Proteomes" id="UP000011083"/>
    </source>
</evidence>
<gene>
    <name evidence="10" type="ORF">ACA1_385460</name>
</gene>
<reference evidence="10 11" key="1">
    <citation type="journal article" date="2013" name="Genome Biol.">
        <title>Genome of Acanthamoeba castellanii highlights extensive lateral gene transfer and early evolution of tyrosine kinase signaling.</title>
        <authorList>
            <person name="Clarke M."/>
            <person name="Lohan A.J."/>
            <person name="Liu B."/>
            <person name="Lagkouvardos I."/>
            <person name="Roy S."/>
            <person name="Zafar N."/>
            <person name="Bertelli C."/>
            <person name="Schilde C."/>
            <person name="Kianianmomeni A."/>
            <person name="Burglin T.R."/>
            <person name="Frech C."/>
            <person name="Turcotte B."/>
            <person name="Kopec K.O."/>
            <person name="Synnott J.M."/>
            <person name="Choo C."/>
            <person name="Paponov I."/>
            <person name="Finkler A."/>
            <person name="Soon Heng Tan C."/>
            <person name="Hutchins A.P."/>
            <person name="Weinmeier T."/>
            <person name="Rattei T."/>
            <person name="Chu J.S."/>
            <person name="Gimenez G."/>
            <person name="Irimia M."/>
            <person name="Rigden D.J."/>
            <person name="Fitzpatrick D.A."/>
            <person name="Lorenzo-Morales J."/>
            <person name="Bateman A."/>
            <person name="Chiu C.H."/>
            <person name="Tang P."/>
            <person name="Hegemann P."/>
            <person name="Fromm H."/>
            <person name="Raoult D."/>
            <person name="Greub G."/>
            <person name="Miranda-Saavedra D."/>
            <person name="Chen N."/>
            <person name="Nash P."/>
            <person name="Ginger M.L."/>
            <person name="Horn M."/>
            <person name="Schaap P."/>
            <person name="Caler L."/>
            <person name="Loftus B."/>
        </authorList>
    </citation>
    <scope>NUCLEOTIDE SEQUENCE [LARGE SCALE GENOMIC DNA]</scope>
    <source>
        <strain evidence="10 11">Neff</strain>
    </source>
</reference>
<evidence type="ECO:0000256" key="2">
    <source>
        <dbReference type="ARBA" id="ARBA00022723"/>
    </source>
</evidence>
<dbReference type="InterPro" id="IPR002110">
    <property type="entry name" value="Ankyrin_rpt"/>
</dbReference>
<dbReference type="OMA" id="FGFREAM"/>
<organism evidence="10 11">
    <name type="scientific">Acanthamoeba castellanii (strain ATCC 30010 / Neff)</name>
    <dbReference type="NCBI Taxonomy" id="1257118"/>
    <lineage>
        <taxon>Eukaryota</taxon>
        <taxon>Amoebozoa</taxon>
        <taxon>Discosea</taxon>
        <taxon>Longamoebia</taxon>
        <taxon>Centramoebida</taxon>
        <taxon>Acanthamoebidae</taxon>
        <taxon>Acanthamoeba</taxon>
    </lineage>
</organism>
<dbReference type="Pfam" id="PF00169">
    <property type="entry name" value="PH"/>
    <property type="match status" value="1"/>
</dbReference>
<feature type="domain" description="Arf-GAP" evidence="9">
    <location>
        <begin position="429"/>
        <end position="552"/>
    </location>
</feature>
<dbReference type="RefSeq" id="XP_004347151.1">
    <property type="nucleotide sequence ID" value="XM_004347101.1"/>
</dbReference>
<dbReference type="SMART" id="SM00105">
    <property type="entry name" value="ArfGap"/>
    <property type="match status" value="1"/>
</dbReference>
<dbReference type="EMBL" id="KB007900">
    <property type="protein sequence ID" value="ELR21769.1"/>
    <property type="molecule type" value="Genomic_DNA"/>
</dbReference>
<protein>
    <submittedName>
        <fullName evidence="10">PH domain containing protein</fullName>
    </submittedName>
</protein>
<dbReference type="Pfam" id="PF16746">
    <property type="entry name" value="BAR_3"/>
    <property type="match status" value="1"/>
</dbReference>
<dbReference type="InterPro" id="IPR038508">
    <property type="entry name" value="ArfGAP_dom_sf"/>
</dbReference>
<dbReference type="OrthoDB" id="10266696at2759"/>
<dbReference type="SMART" id="SM00248">
    <property type="entry name" value="ANK"/>
    <property type="match status" value="3"/>
</dbReference>
<dbReference type="SMART" id="SM00233">
    <property type="entry name" value="PH"/>
    <property type="match status" value="1"/>
</dbReference>
<dbReference type="GO" id="GO:0005096">
    <property type="term" value="F:GTPase activator activity"/>
    <property type="evidence" value="ECO:0007669"/>
    <property type="project" value="UniProtKB-KW"/>
</dbReference>
<dbReference type="SUPFAM" id="SSF103657">
    <property type="entry name" value="BAR/IMD domain-like"/>
    <property type="match status" value="1"/>
</dbReference>
<accession>L8H8E0</accession>
<keyword evidence="1" id="KW-0343">GTPase activation</keyword>
<feature type="compositionally biased region" description="Low complexity" evidence="7">
    <location>
        <begin position="391"/>
        <end position="403"/>
    </location>
</feature>
<dbReference type="GO" id="GO:0005737">
    <property type="term" value="C:cytoplasm"/>
    <property type="evidence" value="ECO:0007669"/>
    <property type="project" value="InterPro"/>
</dbReference>
<keyword evidence="11" id="KW-1185">Reference proteome</keyword>
<feature type="region of interest" description="Disordered" evidence="7">
    <location>
        <begin position="824"/>
        <end position="847"/>
    </location>
</feature>
<dbReference type="PANTHER" id="PTHR23180:SF160">
    <property type="entry name" value="ADP-RIBOSYLATION FACTOR GTPASE-ACTIVATING PROTEIN EFFECTOR PROTEIN 1"/>
    <property type="match status" value="1"/>
</dbReference>
<dbReference type="InterPro" id="IPR045258">
    <property type="entry name" value="ACAP1/2/3-like"/>
</dbReference>
<proteinExistence type="predicted"/>
<sequence>MLDERRCIDESPNLGLGIGLEEVLADSPMARNRLREVQKGVEDWGDDLLRLTSAATKLGSAAKVYSNASSVFSQTLLELDTFGDTTLKHSVRRLADVLKETDAFRETLHLQMEEAFAEPLKAFVKTQIASEKKSMQRLEKAQMSYDALLSRLSHVKQKDHSKFCGLSDEFQGVKRDFQECSLNMLSELYDTKAREKLEFMERLSLLLYAVMAYFQHGFEVYKELQPFMHTLSDHIVKCQEDYGQTKKELSGVRVKLAQEQGASVPLAVPAASTGPSLVKNGYLFLRSSGHVRKEWKKRYFEIKDGELLYYKHKRRECEPERYSLLLITPRPPPADVERRFAFELTGTKRSFILQAASEQEKLEWMEVVQNVTKHLLDTSMTEPRLSRLVSGVSTSTSGLTSGLPAPSPELKRNAAGGSGSTAEVEPEETSVLAQIRAVSQSNNFCADCQAADPTWCSVNLGVTFCIECSGVHRGMGVHVSKVRSLTLDAWPSELVQSMLRMGGNEKVNAIFEATRPSDTERPSPGSAVAVREKYIKRKYANREFVRPYSGGAIVEDFMEAVESGDLHKLLLLLAQGASPNCGNPSALLAAARLNDATLLEFLIQSGADTKAVDSHGRTVVHIAAEQGYTQCLLLLYRRGAPLDTKDHAGLTPVDLALQHQKADSVTLLRLALLSAEEQRGDFEATFAQAFQHFSEDLRLKKGKDQRTMSVGGASPSKPALTTSTSEPSLAIPAPSSPVARPLSRLGSSSSDSSSGASRQRTSTTVSPSTAGSDHTATATTTDGVPFRRVPFPPTKVSPVASMEVPTMTKTTMASTAPVLSTSVEAASGATLRPAKKKRASGDDRGRRHECVVDGLEKV</sequence>
<dbReference type="VEuPathDB" id="AmoebaDB:ACA1_385460"/>
<dbReference type="InterPro" id="IPR036770">
    <property type="entry name" value="Ankyrin_rpt-contain_sf"/>
</dbReference>
<dbReference type="Pfam" id="PF01412">
    <property type="entry name" value="ArfGap"/>
    <property type="match status" value="1"/>
</dbReference>
<dbReference type="PANTHER" id="PTHR23180">
    <property type="entry name" value="CENTAURIN/ARF"/>
    <property type="match status" value="1"/>
</dbReference>
<dbReference type="GeneID" id="14922682"/>
<dbReference type="PROSITE" id="PS50003">
    <property type="entry name" value="PH_DOMAIN"/>
    <property type="match status" value="1"/>
</dbReference>